<dbReference type="STRING" id="392015.SAMN05421543_108126"/>
<name>A0A1I7J4W9_9BACL</name>
<dbReference type="EMBL" id="FPBV01000008">
    <property type="protein sequence ID" value="SFU80181.1"/>
    <property type="molecule type" value="Genomic_DNA"/>
</dbReference>
<dbReference type="Proteomes" id="UP000183508">
    <property type="component" value="Unassembled WGS sequence"/>
</dbReference>
<evidence type="ECO:0000313" key="2">
    <source>
        <dbReference type="Proteomes" id="UP000183508"/>
    </source>
</evidence>
<reference evidence="2" key="1">
    <citation type="submission" date="2016-10" db="EMBL/GenBank/DDBJ databases">
        <authorList>
            <person name="Varghese N."/>
        </authorList>
    </citation>
    <scope>NUCLEOTIDE SEQUENCE [LARGE SCALE GENOMIC DNA]</scope>
    <source>
        <strain evidence="2">DSM 17980</strain>
    </source>
</reference>
<proteinExistence type="predicted"/>
<dbReference type="RefSeq" id="WP_175511490.1">
    <property type="nucleotide sequence ID" value="NZ_FPBV01000008.1"/>
</dbReference>
<keyword evidence="2" id="KW-1185">Reference proteome</keyword>
<dbReference type="InterPro" id="IPR014199">
    <property type="entry name" value="Spore_YtxC"/>
</dbReference>
<dbReference type="AlphaFoldDB" id="A0A1I7J4W9"/>
<dbReference type="Pfam" id="PF08812">
    <property type="entry name" value="YtxC"/>
    <property type="match status" value="1"/>
</dbReference>
<evidence type="ECO:0000313" key="1">
    <source>
        <dbReference type="EMBL" id="SFU80181.1"/>
    </source>
</evidence>
<accession>A0A1I7J4W9</accession>
<protein>
    <submittedName>
        <fullName evidence="1">Putative sporulation protein YtxC</fullName>
    </submittedName>
</protein>
<organism evidence="1 2">
    <name type="scientific">Alicyclobacillus macrosporangiidus</name>
    <dbReference type="NCBI Taxonomy" id="392015"/>
    <lineage>
        <taxon>Bacteria</taxon>
        <taxon>Bacillati</taxon>
        <taxon>Bacillota</taxon>
        <taxon>Bacilli</taxon>
        <taxon>Bacillales</taxon>
        <taxon>Alicyclobacillaceae</taxon>
        <taxon>Alicyclobacillus</taxon>
    </lineage>
</organism>
<sequence length="303" mass="34366">MRIATIETELASASLAQKLADAGWTVKVEADRPNRILLKWGDGREDSTASVADLLTGFILTDWLYEYIHRRVGVLHPYLDTEQQEYVALLVLHGLRHEDAATAGWTWEPWRSRLDRTFGEVLGRAAAGSIHVSVDSILRFRARGLMRAAEASIDEVVRQFLSDQEYEEFVAMLRYILDAQSPSQQVLHVFCSDERIWLCDEEGNLVRDREVSAAAVQASEGEDVHAEDLAMSILITRAPCRIILHDLNRSASWPTFAETVERVFQDRVRRCDHCTTCAELRTHLDDPAFAPGEFPPAMPKRYD</sequence>
<gene>
    <name evidence="1" type="ORF">SAMN05421543_108126</name>
</gene>